<protein>
    <submittedName>
        <fullName evidence="3">Flp pilus assembly protein CpaB</fullName>
    </submittedName>
</protein>
<dbReference type="Pfam" id="PF16976">
    <property type="entry name" value="RcpC"/>
    <property type="match status" value="1"/>
</dbReference>
<dbReference type="Proteomes" id="UP000181997">
    <property type="component" value="Unassembled WGS sequence"/>
</dbReference>
<proteinExistence type="predicted"/>
<sequence>MKTKRLWILSLLFGIIAALAAYVVVFPPSAPVPAVTTAAADNEDEKQAEKEPELENRQMNNKMLEVGEGKRAMSLKVTALEQGVSGYVEPNSYIDIIAYESTKDEKTKKEFRTAKLVLQNVKVLGSGKSADGEDEALRYETITVEVTPEQGVELSLASRDKDGFYFMMRGEGDGTVEDKAISFTREIIKEGESEEQ</sequence>
<feature type="region of interest" description="Disordered" evidence="1">
    <location>
        <begin position="36"/>
        <end position="56"/>
    </location>
</feature>
<dbReference type="RefSeq" id="WP_058299240.1">
    <property type="nucleotide sequence ID" value="NZ_FMAU01000004.1"/>
</dbReference>
<gene>
    <name evidence="3" type="ORF">GA0061094_3229</name>
</gene>
<evidence type="ECO:0000313" key="4">
    <source>
        <dbReference type="Proteomes" id="UP000181997"/>
    </source>
</evidence>
<reference evidence="4" key="1">
    <citation type="submission" date="2016-08" db="EMBL/GenBank/DDBJ databases">
        <authorList>
            <person name="Varghese N."/>
            <person name="Submissions Spin"/>
        </authorList>
    </citation>
    <scope>NUCLEOTIDE SEQUENCE [LARGE SCALE GENOMIC DNA]</scope>
    <source>
        <strain evidence="4">SGD-1123</strain>
    </source>
</reference>
<evidence type="ECO:0000313" key="3">
    <source>
        <dbReference type="EMBL" id="SCC22511.1"/>
    </source>
</evidence>
<feature type="compositionally biased region" description="Basic and acidic residues" evidence="1">
    <location>
        <begin position="45"/>
        <end position="56"/>
    </location>
</feature>
<feature type="domain" description="Flp pilus assembly protein RcpC/CpaB" evidence="2">
    <location>
        <begin position="66"/>
        <end position="159"/>
    </location>
</feature>
<name>A0A0V8HF86_9BACI</name>
<evidence type="ECO:0000256" key="1">
    <source>
        <dbReference type="SAM" id="MobiDB-lite"/>
    </source>
</evidence>
<dbReference type="InterPro" id="IPR031571">
    <property type="entry name" value="RcpC_dom"/>
</dbReference>
<dbReference type="EMBL" id="FMAU01000004">
    <property type="protein sequence ID" value="SCC22511.1"/>
    <property type="molecule type" value="Genomic_DNA"/>
</dbReference>
<organism evidence="3 4">
    <name type="scientific">[Bacillus] enclensis</name>
    <dbReference type="NCBI Taxonomy" id="1402860"/>
    <lineage>
        <taxon>Bacteria</taxon>
        <taxon>Bacillati</taxon>
        <taxon>Bacillota</taxon>
        <taxon>Bacilli</taxon>
        <taxon>Bacillales</taxon>
        <taxon>Bacillaceae</taxon>
        <taxon>Rossellomorea</taxon>
    </lineage>
</organism>
<keyword evidence="4" id="KW-1185">Reference proteome</keyword>
<evidence type="ECO:0000259" key="2">
    <source>
        <dbReference type="Pfam" id="PF16976"/>
    </source>
</evidence>
<dbReference type="AlphaFoldDB" id="A0A0V8HF86"/>
<accession>A0A0V8HF86</accession>